<dbReference type="Gene3D" id="3.40.640.10">
    <property type="entry name" value="Type I PLP-dependent aspartate aminotransferase-like (Major domain)"/>
    <property type="match status" value="1"/>
</dbReference>
<dbReference type="InterPro" id="IPR049704">
    <property type="entry name" value="Aminotrans_3_PPA_site"/>
</dbReference>
<dbReference type="InterPro" id="IPR015424">
    <property type="entry name" value="PyrdxlP-dep_Trfase"/>
</dbReference>
<organism evidence="11 12">
    <name type="scientific">Desulfopila aestuarii DSM 18488</name>
    <dbReference type="NCBI Taxonomy" id="1121416"/>
    <lineage>
        <taxon>Bacteria</taxon>
        <taxon>Pseudomonadati</taxon>
        <taxon>Thermodesulfobacteriota</taxon>
        <taxon>Desulfobulbia</taxon>
        <taxon>Desulfobulbales</taxon>
        <taxon>Desulfocapsaceae</taxon>
        <taxon>Desulfopila</taxon>
    </lineage>
</organism>
<dbReference type="PANTHER" id="PTHR43094:SF1">
    <property type="entry name" value="AMINOTRANSFERASE CLASS-III"/>
    <property type="match status" value="1"/>
</dbReference>
<evidence type="ECO:0000256" key="5">
    <source>
        <dbReference type="ARBA" id="ARBA00023317"/>
    </source>
</evidence>
<keyword evidence="12" id="KW-1185">Reference proteome</keyword>
<evidence type="ECO:0000313" key="12">
    <source>
        <dbReference type="Proteomes" id="UP000184603"/>
    </source>
</evidence>
<dbReference type="PANTHER" id="PTHR43094">
    <property type="entry name" value="AMINOTRANSFERASE"/>
    <property type="match status" value="1"/>
</dbReference>
<dbReference type="PROSITE" id="PS00600">
    <property type="entry name" value="AA_TRANSFER_CLASS_3"/>
    <property type="match status" value="1"/>
</dbReference>
<dbReference type="RefSeq" id="WP_073615126.1">
    <property type="nucleotide sequence ID" value="NZ_FRFE01000021.1"/>
</dbReference>
<dbReference type="GO" id="GO:0030170">
    <property type="term" value="F:pyridoxal phosphate binding"/>
    <property type="evidence" value="ECO:0007669"/>
    <property type="project" value="InterPro"/>
</dbReference>
<protein>
    <recommendedName>
        <fullName evidence="8">Taurine--pyruvate aminotransferase</fullName>
        <ecNumber evidence="7">2.6.1.77</ecNumber>
    </recommendedName>
    <alternativeName>
        <fullName evidence="9">Taurine:pyruvate aminotransferase</fullName>
    </alternativeName>
</protein>
<sequence length="457" mass="49995">MALDTNGLLANDKQYLWHHLTQHKNFEHNDPLIIVGGKGMVVRDINGREYLDALSGGVWSVNVGFGEKRIVDAVSRQLMELCYFAGSAGTVPTIELAESVVSKMKGLSRVYLSPSGSEANEKAFKMVRQRAELKYRGQKHKILYRDRDYHGTTITALSAGGQEERRMQYGPYTPGFMKFEHCSCYRCPFGKQYGSCEIECARSVEDHILREGAESIGGVIVEPMTAGGGIIIPVKEYLPMVRAICDKYDVWLIIDEVVCGLGRTGKWFGYQHYDVVPDIVTTAKGLASSYAPLAATITTEEVFTAFVNEVSDTAAYFRDISTYGGCAGAAAAGVANIKVIEEDGLVENSRVMGAYLLDQLQDKVGLNRHVGEIRGLGLFAGVELVEDRQSKVPLHESKLMAIVGECLKNGVMIGRTNRSLPNQNNTLTLCPALIATRSDIDTIVDAIARGVHAVLGE</sequence>
<keyword evidence="3 11" id="KW-0032">Aminotransferase</keyword>
<evidence type="ECO:0000256" key="1">
    <source>
        <dbReference type="ARBA" id="ARBA00001933"/>
    </source>
</evidence>
<dbReference type="SUPFAM" id="SSF53383">
    <property type="entry name" value="PLP-dependent transferases"/>
    <property type="match status" value="1"/>
</dbReference>
<dbReference type="PIRSF" id="PIRSF000521">
    <property type="entry name" value="Transaminase_4ab_Lys_Orn"/>
    <property type="match status" value="1"/>
</dbReference>
<evidence type="ECO:0000313" key="11">
    <source>
        <dbReference type="EMBL" id="SHO50851.1"/>
    </source>
</evidence>
<dbReference type="EC" id="2.6.1.77" evidence="7"/>
<dbReference type="Proteomes" id="UP000184603">
    <property type="component" value="Unassembled WGS sequence"/>
</dbReference>
<dbReference type="STRING" id="1121416.SAMN02745220_03669"/>
<keyword evidence="4 10" id="KW-0663">Pyridoxal phosphate</keyword>
<dbReference type="EMBL" id="FRFE01000021">
    <property type="protein sequence ID" value="SHO50851.1"/>
    <property type="molecule type" value="Genomic_DNA"/>
</dbReference>
<evidence type="ECO:0000256" key="7">
    <source>
        <dbReference type="ARBA" id="ARBA00067057"/>
    </source>
</evidence>
<accession>A0A1M7YE29</accession>
<evidence type="ECO:0000256" key="4">
    <source>
        <dbReference type="ARBA" id="ARBA00022898"/>
    </source>
</evidence>
<dbReference type="FunFam" id="3.40.640.10:FF:000004">
    <property type="entry name" value="Acetylornithine aminotransferase"/>
    <property type="match status" value="1"/>
</dbReference>
<evidence type="ECO:0000256" key="8">
    <source>
        <dbReference type="ARBA" id="ARBA00074603"/>
    </source>
</evidence>
<reference evidence="11 12" key="1">
    <citation type="submission" date="2016-12" db="EMBL/GenBank/DDBJ databases">
        <authorList>
            <person name="Song W.-J."/>
            <person name="Kurnit D.M."/>
        </authorList>
    </citation>
    <scope>NUCLEOTIDE SEQUENCE [LARGE SCALE GENOMIC DNA]</scope>
    <source>
        <strain evidence="11 12">DSM 18488</strain>
    </source>
</reference>
<evidence type="ECO:0000256" key="10">
    <source>
        <dbReference type="RuleBase" id="RU003560"/>
    </source>
</evidence>
<evidence type="ECO:0000256" key="6">
    <source>
        <dbReference type="ARBA" id="ARBA00052998"/>
    </source>
</evidence>
<dbReference type="InterPro" id="IPR005814">
    <property type="entry name" value="Aminotrans_3"/>
</dbReference>
<keyword evidence="5 11" id="KW-0670">Pyruvate</keyword>
<gene>
    <name evidence="11" type="ORF">SAMN02745220_03669</name>
</gene>
<dbReference type="CDD" id="cd00610">
    <property type="entry name" value="OAT_like"/>
    <property type="match status" value="1"/>
</dbReference>
<dbReference type="Gene3D" id="3.90.1150.10">
    <property type="entry name" value="Aspartate Aminotransferase, domain 1"/>
    <property type="match status" value="1"/>
</dbReference>
<proteinExistence type="inferred from homology"/>
<comment type="similarity">
    <text evidence="2 10">Belongs to the class-III pyridoxal-phosphate-dependent aminotransferase family.</text>
</comment>
<comment type="cofactor">
    <cofactor evidence="1">
        <name>pyridoxal 5'-phosphate</name>
        <dbReference type="ChEBI" id="CHEBI:597326"/>
    </cofactor>
</comment>
<comment type="catalytic activity">
    <reaction evidence="6">
        <text>taurine + pyruvate = sulfoacetaldehyde + L-alanine</text>
        <dbReference type="Rhea" id="RHEA:10420"/>
        <dbReference type="ChEBI" id="CHEBI:15361"/>
        <dbReference type="ChEBI" id="CHEBI:57972"/>
        <dbReference type="ChEBI" id="CHEBI:58246"/>
        <dbReference type="ChEBI" id="CHEBI:507393"/>
        <dbReference type="EC" id="2.6.1.77"/>
    </reaction>
    <physiologicalReaction direction="left-to-right" evidence="6">
        <dbReference type="Rhea" id="RHEA:10421"/>
    </physiologicalReaction>
</comment>
<evidence type="ECO:0000256" key="2">
    <source>
        <dbReference type="ARBA" id="ARBA00008954"/>
    </source>
</evidence>
<dbReference type="AlphaFoldDB" id="A0A1M7YE29"/>
<dbReference type="InterPro" id="IPR015421">
    <property type="entry name" value="PyrdxlP-dep_Trfase_major"/>
</dbReference>
<dbReference type="Pfam" id="PF00202">
    <property type="entry name" value="Aminotran_3"/>
    <property type="match status" value="1"/>
</dbReference>
<evidence type="ECO:0000256" key="9">
    <source>
        <dbReference type="ARBA" id="ARBA00078212"/>
    </source>
</evidence>
<dbReference type="OrthoDB" id="9801834at2"/>
<dbReference type="GO" id="GO:0031299">
    <property type="term" value="F:taurine-pyruvate aminotransferase activity"/>
    <property type="evidence" value="ECO:0007669"/>
    <property type="project" value="UniProtKB-EC"/>
</dbReference>
<keyword evidence="11" id="KW-0808">Transferase</keyword>
<evidence type="ECO:0000256" key="3">
    <source>
        <dbReference type="ARBA" id="ARBA00022576"/>
    </source>
</evidence>
<name>A0A1M7YE29_9BACT</name>
<dbReference type="InterPro" id="IPR015422">
    <property type="entry name" value="PyrdxlP-dep_Trfase_small"/>
</dbReference>